<dbReference type="PROSITE" id="PS50853">
    <property type="entry name" value="FN3"/>
    <property type="match status" value="2"/>
</dbReference>
<dbReference type="InterPro" id="IPR013783">
    <property type="entry name" value="Ig-like_fold"/>
</dbReference>
<sequence>MKRNLLRVFTALLLTCGGHLLPTNALADPALGYRYVRLILENSPTGTGITINELEFLNGDVVYPKLAFTSNTGTTLEASITPASSWQMANKTTATGAYLAGTASNESTPLTFDFRDRPIYPTAVRISKATFATMREFRVEGSNDNTTWTRLYESPASLPNSTYFPVGNGATGTFQFGTDPVAVDLTPPATPVLTTSNITHNSLTASWNAVTDEGGVKGYEVFLNGTSRGFTQDTQLALNYVLTPATNYTVAVVAYDKEFNASERASTVATTQPPATAVGYKYLRFWINKTQNNAGSTLPEMRWLMGDKKFPFNNITLNTGDADVAISTSVPGTNTFDAPWKALDGQMGSHWYEGNIGTGKEFTLESKSALIYATGVQYTVQTYSTMSIQGFRCEGSNDKTNWTLLYERNSVSSSDFVVTPINGSNYAVGTFNFGMQLPADLDVTPPLAPTNLRATQTTSTSADLAWDASTDAGSGVSAYKVYVNGAQWGITAGTTFTAYALSPATSYSVTIKAVDKLGNESTLSEPLTVTPNALSPAIDAMALGTDFSNDVAGVWKPGVNFATEWANYATANPFNPVFLEEIKNYRVLRFMSMTSTNNNWIINWSDRRLPSDQDQTAPANYTKDRVVVLKGVAVEWMIKLCNINKSDLWVNVPHAANDDYIRQLAATVKQHLDPSLKVYIEYSNEVWGGFGSEIYATQKGKELGFDQGDFKRYAWFGPDNYARFRYYVYRTTQMFGLFNEVFGAESSRVKKVLAGWSGQPDMTRVHLDALAEAKINPAGIWPDYYAIAPYFGFNGAGTDPNLLALLRTEVGKTIDNVKQHYAILSATGRNIPLITYEAGQHLTNSGEVASRNPLMYQVYIEYQNALAPYLETLVHFVHSATFGQGMAWGSKEFIGQPDLTSFKYRALMDWRAANVNTPKILAPYITEQPESQTVAEGSGVTFKLSVIGEQPMQYQWLENGQPIAGQTGSELALRGLGMEANGRRYSVQITNSQGAVTSSDATLTVQVVEKIAAQKTTSTLTIDGQADPSWSSAKAYPISKVSAGSPGGDQDVSGTVKMLWDNQFLYVLVNVTDDQLVPQSGNSPSAWNADGAELYIDATNDKTTAYNTNDRQMVYNVQAAGLTFGSGPLSLTGTQVAQTTTATGYQMEIALRWSELGVMPKVGNYLGFDAMLIDNDQPGTNNKDGKKSWWTTEDNSWQNPSKFGTVRLEEAAMSDKLSVYHRDGDNNQTTNNAIRPYLTLYNEGTTSVPYSEITIRYWLTAENFAPITNLSVYWAALGTSKVKMNYVPLETPRQGAFGYVEYSFDSSAGTLAATSNSGEIQTGVGKQNWTNFSESDDHSFAANTTYTKTDRITVYRNNTLIWGTEPAAITPVTALKVYSENKNSNSTSNQISTHLKLVNEGNLPVDYSQLTVRYWFSADGDKPLVHTIDFAELGNASVRSKFVKENRQGTDTYLELSFAPSLGKLHPASSTGIIQQRINKSDWSAFNETNDYSYRVAGPLAENARITAYLNGTLVYGQEPGVASGARVGAQEDDTPMRVVVLGNPIQGDVVNVSVSGVEGQPLRLQLTDIQGRLVSERSVERAFANGAYQLPTGQQRAVVLLLQVSTLTERQTIKLIKE</sequence>
<dbReference type="eggNOG" id="COG2374">
    <property type="taxonomic scope" value="Bacteria"/>
</dbReference>
<dbReference type="SMART" id="SM00060">
    <property type="entry name" value="FN3"/>
    <property type="match status" value="2"/>
</dbReference>
<dbReference type="eggNOG" id="COG3250">
    <property type="taxonomic scope" value="Bacteria"/>
</dbReference>
<dbReference type="PROSITE" id="PS50835">
    <property type="entry name" value="IG_LIKE"/>
    <property type="match status" value="1"/>
</dbReference>
<keyword evidence="7" id="KW-0378">Hydrolase</keyword>
<dbReference type="SUPFAM" id="SSF48726">
    <property type="entry name" value="Immunoglobulin"/>
    <property type="match status" value="1"/>
</dbReference>
<dbReference type="EC" id="3.2.1.91" evidence="7"/>
<comment type="caution">
    <text evidence="7">The sequence shown here is derived from an EMBL/GenBank/DDBJ whole genome shotgun (WGS) entry which is preliminary data.</text>
</comment>
<feature type="domain" description="Fibronectin type-III" evidence="5">
    <location>
        <begin position="448"/>
        <end position="536"/>
    </location>
</feature>
<name>I2GL17_9BACT</name>
<feature type="chain" id="PRO_5003659546" evidence="3">
    <location>
        <begin position="28"/>
        <end position="1619"/>
    </location>
</feature>
<dbReference type="InterPro" id="IPR001956">
    <property type="entry name" value="CBM3"/>
</dbReference>
<evidence type="ECO:0000313" key="8">
    <source>
        <dbReference type="Proteomes" id="UP000009309"/>
    </source>
</evidence>
<feature type="domain" description="Ig-like" evidence="4">
    <location>
        <begin position="923"/>
        <end position="1004"/>
    </location>
</feature>
<feature type="signal peptide" evidence="3">
    <location>
        <begin position="1"/>
        <end position="27"/>
    </location>
</feature>
<keyword evidence="1" id="KW-0677">Repeat</keyword>
<evidence type="ECO:0000256" key="2">
    <source>
        <dbReference type="ARBA" id="ARBA00023157"/>
    </source>
</evidence>
<dbReference type="InterPro" id="IPR008965">
    <property type="entry name" value="CBM2/CBM3_carb-bd_dom_sf"/>
</dbReference>
<dbReference type="Pfam" id="PF00041">
    <property type="entry name" value="fn3"/>
    <property type="match status" value="1"/>
</dbReference>
<evidence type="ECO:0000259" key="5">
    <source>
        <dbReference type="PROSITE" id="PS50853"/>
    </source>
</evidence>
<reference evidence="7 8" key="1">
    <citation type="journal article" date="2012" name="J. Bacteriol.">
        <title>Genome Sequence of the Filamentous Bacterium Fibrisoma limi BUZ 3T.</title>
        <authorList>
            <person name="Filippini M."/>
            <person name="Qi W."/>
            <person name="Jaenicke S."/>
            <person name="Goesmann A."/>
            <person name="Smits T.H."/>
            <person name="Bagheri H.C."/>
        </authorList>
    </citation>
    <scope>NUCLEOTIDE SEQUENCE [LARGE SCALE GENOMIC DNA]</scope>
    <source>
        <strain evidence="8">BUZ 3T</strain>
    </source>
</reference>
<keyword evidence="7" id="KW-0326">Glycosidase</keyword>
<dbReference type="InterPro" id="IPR010502">
    <property type="entry name" value="Carb-bd_dom_fam9"/>
</dbReference>
<dbReference type="PANTHER" id="PTHR44170:SF6">
    <property type="entry name" value="CONTACTIN"/>
    <property type="match status" value="1"/>
</dbReference>
<dbReference type="SUPFAM" id="SSF49384">
    <property type="entry name" value="Carbohydrate-binding domain"/>
    <property type="match status" value="2"/>
</dbReference>
<dbReference type="EMBL" id="CAIT01000007">
    <property type="protein sequence ID" value="CCH54593.1"/>
    <property type="molecule type" value="Genomic_DNA"/>
</dbReference>
<organism evidence="7 8">
    <name type="scientific">Fibrisoma limi BUZ 3</name>
    <dbReference type="NCBI Taxonomy" id="1185876"/>
    <lineage>
        <taxon>Bacteria</taxon>
        <taxon>Pseudomonadati</taxon>
        <taxon>Bacteroidota</taxon>
        <taxon>Cytophagia</taxon>
        <taxon>Cytophagales</taxon>
        <taxon>Spirosomataceae</taxon>
        <taxon>Fibrisoma</taxon>
    </lineage>
</organism>
<dbReference type="STRING" id="1185876.BN8_03780"/>
<dbReference type="Proteomes" id="UP000009309">
    <property type="component" value="Unassembled WGS sequence"/>
</dbReference>
<dbReference type="GO" id="GO:0016020">
    <property type="term" value="C:membrane"/>
    <property type="evidence" value="ECO:0007669"/>
    <property type="project" value="UniProtKB-SubCell"/>
</dbReference>
<dbReference type="Pfam" id="PF06452">
    <property type="entry name" value="CBM9_1"/>
    <property type="match status" value="1"/>
</dbReference>
<protein>
    <submittedName>
        <fullName evidence="7">Glycoside hydrolase family protein</fullName>
        <ecNumber evidence="7">3.2.1.91</ecNumber>
    </submittedName>
</protein>
<dbReference type="Gene3D" id="2.60.120.260">
    <property type="entry name" value="Galactose-binding domain-like"/>
    <property type="match status" value="1"/>
</dbReference>
<dbReference type="RefSeq" id="WP_009283169.1">
    <property type="nucleotide sequence ID" value="NZ_CAIT01000007.1"/>
</dbReference>
<dbReference type="GO" id="GO:0098609">
    <property type="term" value="P:cell-cell adhesion"/>
    <property type="evidence" value="ECO:0007669"/>
    <property type="project" value="TreeGrafter"/>
</dbReference>
<dbReference type="Pfam" id="PF07679">
    <property type="entry name" value="I-set"/>
    <property type="match status" value="1"/>
</dbReference>
<dbReference type="Gene3D" id="2.60.40.10">
    <property type="entry name" value="Immunoglobulins"/>
    <property type="match status" value="3"/>
</dbReference>
<dbReference type="Pfam" id="PF00942">
    <property type="entry name" value="CBM_3"/>
    <property type="match status" value="2"/>
</dbReference>
<dbReference type="eggNOG" id="COG4733">
    <property type="taxonomic scope" value="Bacteria"/>
</dbReference>
<dbReference type="InterPro" id="IPR003961">
    <property type="entry name" value="FN3_dom"/>
</dbReference>
<dbReference type="CDD" id="cd00063">
    <property type="entry name" value="FN3"/>
    <property type="match status" value="2"/>
</dbReference>
<feature type="domain" description="CBM3" evidence="6">
    <location>
        <begin position="1214"/>
        <end position="1367"/>
    </location>
</feature>
<feature type="domain" description="CBM3" evidence="6">
    <location>
        <begin position="1371"/>
        <end position="1521"/>
    </location>
</feature>
<dbReference type="SMART" id="SM01067">
    <property type="entry name" value="CBM_3"/>
    <property type="match status" value="2"/>
</dbReference>
<dbReference type="GO" id="GO:0016052">
    <property type="term" value="P:carbohydrate catabolic process"/>
    <property type="evidence" value="ECO:0007669"/>
    <property type="project" value="InterPro"/>
</dbReference>
<dbReference type="SUPFAM" id="SSF49265">
    <property type="entry name" value="Fibronectin type III"/>
    <property type="match status" value="2"/>
</dbReference>
<dbReference type="eggNOG" id="COG5297">
    <property type="taxonomic scope" value="Bacteria"/>
</dbReference>
<dbReference type="PANTHER" id="PTHR44170">
    <property type="entry name" value="PROTEIN SIDEKICK"/>
    <property type="match status" value="1"/>
</dbReference>
<dbReference type="GO" id="GO:0016162">
    <property type="term" value="F:cellulose 1,4-beta-cellobiosidase activity"/>
    <property type="evidence" value="ECO:0007669"/>
    <property type="project" value="UniProtKB-EC"/>
</dbReference>
<evidence type="ECO:0000259" key="4">
    <source>
        <dbReference type="PROSITE" id="PS50835"/>
    </source>
</evidence>
<dbReference type="eggNOG" id="COG3509">
    <property type="taxonomic scope" value="Bacteria"/>
</dbReference>
<evidence type="ECO:0000256" key="3">
    <source>
        <dbReference type="SAM" id="SignalP"/>
    </source>
</evidence>
<dbReference type="PROSITE" id="PS51172">
    <property type="entry name" value="CBM3"/>
    <property type="match status" value="2"/>
</dbReference>
<dbReference type="InterPro" id="IPR036966">
    <property type="entry name" value="CBM3_sf"/>
</dbReference>
<dbReference type="InterPro" id="IPR036116">
    <property type="entry name" value="FN3_sf"/>
</dbReference>
<evidence type="ECO:0000313" key="7">
    <source>
        <dbReference type="EMBL" id="CCH54593.1"/>
    </source>
</evidence>
<dbReference type="InterPro" id="IPR013098">
    <property type="entry name" value="Ig_I-set"/>
</dbReference>
<keyword evidence="8" id="KW-1185">Reference proteome</keyword>
<evidence type="ECO:0000259" key="6">
    <source>
        <dbReference type="PROSITE" id="PS51172"/>
    </source>
</evidence>
<dbReference type="SUPFAM" id="SSF49344">
    <property type="entry name" value="CBD9-like"/>
    <property type="match status" value="1"/>
</dbReference>
<dbReference type="InterPro" id="IPR036179">
    <property type="entry name" value="Ig-like_dom_sf"/>
</dbReference>
<evidence type="ECO:0000256" key="1">
    <source>
        <dbReference type="ARBA" id="ARBA00022737"/>
    </source>
</evidence>
<proteinExistence type="predicted"/>
<dbReference type="OrthoDB" id="602637at2"/>
<feature type="domain" description="Fibronectin type-III" evidence="5">
    <location>
        <begin position="187"/>
        <end position="274"/>
    </location>
</feature>
<dbReference type="GO" id="GO:0030248">
    <property type="term" value="F:cellulose binding"/>
    <property type="evidence" value="ECO:0007669"/>
    <property type="project" value="InterPro"/>
</dbReference>
<dbReference type="Gene3D" id="2.60.40.710">
    <property type="entry name" value="Endoglucanase-like"/>
    <property type="match status" value="2"/>
</dbReference>
<gene>
    <name evidence="7" type="primary">manA3</name>
    <name evidence="7" type="ORF">BN8_03780</name>
</gene>
<keyword evidence="3" id="KW-0732">Signal</keyword>
<dbReference type="Gene3D" id="2.60.40.1190">
    <property type="match status" value="1"/>
</dbReference>
<dbReference type="InterPro" id="IPR007110">
    <property type="entry name" value="Ig-like_dom"/>
</dbReference>
<accession>I2GL17</accession>
<keyword evidence="2" id="KW-1015">Disulfide bond</keyword>